<keyword evidence="2" id="KW-1185">Reference proteome</keyword>
<reference evidence="1 2" key="1">
    <citation type="submission" date="2007-06" db="EMBL/GenBank/DDBJ databases">
        <authorList>
            <person name="Shimkets L."/>
            <person name="Ferriera S."/>
            <person name="Johnson J."/>
            <person name="Kravitz S."/>
            <person name="Beeson K."/>
            <person name="Sutton G."/>
            <person name="Rogers Y.-H."/>
            <person name="Friedman R."/>
            <person name="Frazier M."/>
            <person name="Venter J.C."/>
        </authorList>
    </citation>
    <scope>NUCLEOTIDE SEQUENCE [LARGE SCALE GENOMIC DNA]</scope>
    <source>
        <strain evidence="1 2">SIR-1</strain>
    </source>
</reference>
<protein>
    <submittedName>
        <fullName evidence="1">Ribosome-associated GTPase</fullName>
        <ecNumber evidence="1">3.6.1.-</ecNumber>
    </submittedName>
</protein>
<name>A6GEV2_9BACT</name>
<comment type="caution">
    <text evidence="1">The sequence shown here is derived from an EMBL/GenBank/DDBJ whole genome shotgun (WGS) entry which is preliminary data.</text>
</comment>
<dbReference type="EMBL" id="ABCS01000086">
    <property type="protein sequence ID" value="EDM75614.1"/>
    <property type="molecule type" value="Genomic_DNA"/>
</dbReference>
<keyword evidence="1" id="KW-0378">Hydrolase</keyword>
<dbReference type="GO" id="GO:0016787">
    <property type="term" value="F:hydrolase activity"/>
    <property type="evidence" value="ECO:0007669"/>
    <property type="project" value="UniProtKB-KW"/>
</dbReference>
<organism evidence="1 2">
    <name type="scientific">Plesiocystis pacifica SIR-1</name>
    <dbReference type="NCBI Taxonomy" id="391625"/>
    <lineage>
        <taxon>Bacteria</taxon>
        <taxon>Pseudomonadati</taxon>
        <taxon>Myxococcota</taxon>
        <taxon>Polyangia</taxon>
        <taxon>Nannocystales</taxon>
        <taxon>Nannocystaceae</taxon>
        <taxon>Plesiocystis</taxon>
    </lineage>
</organism>
<evidence type="ECO:0000313" key="2">
    <source>
        <dbReference type="Proteomes" id="UP000005801"/>
    </source>
</evidence>
<dbReference type="AlphaFoldDB" id="A6GEV2"/>
<sequence length="48" mass="5167">MSVVRIEPEAEAELGAGARWYEKQRAGLGGEFIDAADEAVSRIAAFPM</sequence>
<dbReference type="Proteomes" id="UP000005801">
    <property type="component" value="Unassembled WGS sequence"/>
</dbReference>
<dbReference type="STRING" id="391625.PPSIR1_00185"/>
<accession>A6GEV2</accession>
<proteinExistence type="predicted"/>
<dbReference type="EC" id="3.6.1.-" evidence="1"/>
<gene>
    <name evidence="1" type="ORF">PPSIR1_00185</name>
</gene>
<evidence type="ECO:0000313" key="1">
    <source>
        <dbReference type="EMBL" id="EDM75614.1"/>
    </source>
</evidence>